<feature type="chain" id="PRO_5043677702" evidence="1">
    <location>
        <begin position="20"/>
        <end position="183"/>
    </location>
</feature>
<proteinExistence type="predicted"/>
<evidence type="ECO:0000313" key="2">
    <source>
        <dbReference type="EMBL" id="MBV3388992.1"/>
    </source>
</evidence>
<comment type="caution">
    <text evidence="2">The sequence shown here is derived from an EMBL/GenBank/DDBJ whole genome shotgun (WGS) entry which is preliminary data.</text>
</comment>
<evidence type="ECO:0000313" key="3">
    <source>
        <dbReference type="Proteomes" id="UP001196765"/>
    </source>
</evidence>
<dbReference type="AlphaFoldDB" id="A0AAW4N9C9"/>
<dbReference type="RefSeq" id="WP_217314935.1">
    <property type="nucleotide sequence ID" value="NZ_JAHOEA010000073.1"/>
</dbReference>
<reference evidence="2" key="1">
    <citation type="submission" date="2021-06" db="EMBL/GenBank/DDBJ databases">
        <title>Collection of gut derived symbiotic bacterial strains cultured from healthy donors.</title>
        <authorList>
            <person name="Lin H."/>
            <person name="Littmann E."/>
            <person name="Pamer E.G."/>
        </authorList>
    </citation>
    <scope>NUCLEOTIDE SEQUENCE</scope>
    <source>
        <strain evidence="2">MSK.21.74</strain>
    </source>
</reference>
<keyword evidence="1" id="KW-0732">Signal</keyword>
<sequence>MKTTLLSIAVFCCMASAQAQKVTVPEPEYKGQVAVINTDSTTTLLQKETGEHKAKSSAFALVPIPGASLLDRTKAYLTVKGAESPNKISSKKFSIIIRVKDNSEEPKNAFGIFKFETKKKERRFKMADIGFGSASATTNFTTVDYEAKKYGSSSYLVTLHDLPAGEYGVVANGFDSIATFSVK</sequence>
<dbReference type="Proteomes" id="UP001196765">
    <property type="component" value="Unassembled WGS sequence"/>
</dbReference>
<accession>A0AAW4N9C9</accession>
<name>A0AAW4N9C9_9BACT</name>
<organism evidence="2 3">
    <name type="scientific">Segatella copri</name>
    <dbReference type="NCBI Taxonomy" id="165179"/>
    <lineage>
        <taxon>Bacteria</taxon>
        <taxon>Pseudomonadati</taxon>
        <taxon>Bacteroidota</taxon>
        <taxon>Bacteroidia</taxon>
        <taxon>Bacteroidales</taxon>
        <taxon>Prevotellaceae</taxon>
        <taxon>Segatella</taxon>
    </lineage>
</organism>
<protein>
    <submittedName>
        <fullName evidence="2">Uncharacterized protein</fullName>
    </submittedName>
</protein>
<gene>
    <name evidence="2" type="ORF">KSW82_14795</name>
</gene>
<feature type="signal peptide" evidence="1">
    <location>
        <begin position="1"/>
        <end position="19"/>
    </location>
</feature>
<evidence type="ECO:0000256" key="1">
    <source>
        <dbReference type="SAM" id="SignalP"/>
    </source>
</evidence>
<dbReference type="EMBL" id="JAHOEI010000088">
    <property type="protein sequence ID" value="MBV3388992.1"/>
    <property type="molecule type" value="Genomic_DNA"/>
</dbReference>